<dbReference type="Gene3D" id="3.40.309.10">
    <property type="entry name" value="Aldehyde Dehydrogenase, Chain A, domain 2"/>
    <property type="match status" value="1"/>
</dbReference>
<evidence type="ECO:0000313" key="4">
    <source>
        <dbReference type="EMBL" id="MDV7265442.1"/>
    </source>
</evidence>
<dbReference type="Pfam" id="PF00171">
    <property type="entry name" value="Aldedh"/>
    <property type="match status" value="1"/>
</dbReference>
<gene>
    <name evidence="4" type="ORF">R4315_12900</name>
</gene>
<comment type="caution">
    <text evidence="4">The sequence shown here is derived from an EMBL/GenBank/DDBJ whole genome shotgun (WGS) entry which is preliminary data.</text>
</comment>
<dbReference type="AlphaFoldDB" id="A0AAE4UZ93"/>
<dbReference type="Proteomes" id="UP001185863">
    <property type="component" value="Unassembled WGS sequence"/>
</dbReference>
<dbReference type="CDD" id="cd07129">
    <property type="entry name" value="ALDH_KGSADH"/>
    <property type="match status" value="1"/>
</dbReference>
<dbReference type="RefSeq" id="WP_317744382.1">
    <property type="nucleotide sequence ID" value="NZ_JAWLUP010000025.1"/>
</dbReference>
<name>A0AAE4UZ93_9NOCA</name>
<proteinExistence type="predicted"/>
<sequence>MKSNESRPVTGVDPRTGTPLPAYAAESTFAEVDAAVALAAEAAPALVALGRAGRAELLRALADALETSRERIISVADSETALGAARLGGELSRTTYQLQFFAEVLEDGGYLEATIDLAGPTPMGPRPDLRRMLVPIGPVAVFGASNFPLAFSVPGGDTVSALAAGSPVVVKAHGSHPGTSKFIHDVLQTALRSVRAPIGALGLVFGREAGERLVAHPSITAVGFTGSLSGGKALLDIINSRPEPIPFYGELSSLNALIITPAAARERAAEIGTGLADAVSGSAGQLCTKPGLVVVPAGEDGDTIVKSAATVMNKAQIVPLLNHRIHSSYLTDTAELRQTPGVVSVPMDERASGPGYNVSPLLVSVAAKSLPDAAFAEYFGPAAVIARYSTPAELAEVLDRLPSSLTVTLHLGADEKRPELIGAVSERAGRLVFNGYPTGVAVSWAQHHGGPWPATNSLHTSVGATAIRRFLRPLTWQNAPAHTLPDELTDNPTCPLPRRINGQLQVS</sequence>
<dbReference type="InterPro" id="IPR044151">
    <property type="entry name" value="ALDH_KGSADH"/>
</dbReference>
<dbReference type="InterPro" id="IPR016161">
    <property type="entry name" value="Ald_DH/histidinol_DH"/>
</dbReference>
<evidence type="ECO:0000259" key="3">
    <source>
        <dbReference type="Pfam" id="PF00171"/>
    </source>
</evidence>
<keyword evidence="1" id="KW-0560">Oxidoreductase</keyword>
<evidence type="ECO:0000256" key="2">
    <source>
        <dbReference type="SAM" id="MobiDB-lite"/>
    </source>
</evidence>
<reference evidence="4" key="1">
    <citation type="submission" date="2023-10" db="EMBL/GenBank/DDBJ databases">
        <title>Development of a sustainable strategy for remediation of hydrocarbon-contaminated territories based on the waste exchange concept.</title>
        <authorList>
            <person name="Krivoruchko A."/>
        </authorList>
    </citation>
    <scope>NUCLEOTIDE SEQUENCE</scope>
    <source>
        <strain evidence="4">IEGM 68</strain>
    </source>
</reference>
<protein>
    <submittedName>
        <fullName evidence="4">Aldehyde dehydrogenase (NADP(+))</fullName>
    </submittedName>
</protein>
<feature type="region of interest" description="Disordered" evidence="2">
    <location>
        <begin position="482"/>
        <end position="507"/>
    </location>
</feature>
<feature type="domain" description="Aldehyde dehydrogenase" evidence="3">
    <location>
        <begin position="6"/>
        <end position="446"/>
    </location>
</feature>
<dbReference type="InterPro" id="IPR016162">
    <property type="entry name" value="Ald_DH_N"/>
</dbReference>
<dbReference type="EMBL" id="JAWLUP010000025">
    <property type="protein sequence ID" value="MDV7265442.1"/>
    <property type="molecule type" value="Genomic_DNA"/>
</dbReference>
<dbReference type="InterPro" id="IPR050740">
    <property type="entry name" value="Aldehyde_DH_Superfamily"/>
</dbReference>
<evidence type="ECO:0000256" key="1">
    <source>
        <dbReference type="ARBA" id="ARBA00023002"/>
    </source>
</evidence>
<evidence type="ECO:0000313" key="5">
    <source>
        <dbReference type="Proteomes" id="UP001185863"/>
    </source>
</evidence>
<dbReference type="PANTHER" id="PTHR43353">
    <property type="entry name" value="SUCCINATE-SEMIALDEHYDE DEHYDROGENASE, MITOCHONDRIAL"/>
    <property type="match status" value="1"/>
</dbReference>
<dbReference type="GO" id="GO:0016620">
    <property type="term" value="F:oxidoreductase activity, acting on the aldehyde or oxo group of donors, NAD or NADP as acceptor"/>
    <property type="evidence" value="ECO:0007669"/>
    <property type="project" value="InterPro"/>
</dbReference>
<dbReference type="PANTHER" id="PTHR43353:SF3">
    <property type="entry name" value="ALDEHYDE DEHYDROGENASE-RELATED"/>
    <property type="match status" value="1"/>
</dbReference>
<accession>A0AAE4UZ93</accession>
<organism evidence="4 5">
    <name type="scientific">Rhodococcus oxybenzonivorans</name>
    <dbReference type="NCBI Taxonomy" id="1990687"/>
    <lineage>
        <taxon>Bacteria</taxon>
        <taxon>Bacillati</taxon>
        <taxon>Actinomycetota</taxon>
        <taxon>Actinomycetes</taxon>
        <taxon>Mycobacteriales</taxon>
        <taxon>Nocardiaceae</taxon>
        <taxon>Rhodococcus</taxon>
    </lineage>
</organism>
<dbReference type="InterPro" id="IPR016163">
    <property type="entry name" value="Ald_DH_C"/>
</dbReference>
<dbReference type="InterPro" id="IPR015590">
    <property type="entry name" value="Aldehyde_DH_dom"/>
</dbReference>
<dbReference type="SUPFAM" id="SSF53720">
    <property type="entry name" value="ALDH-like"/>
    <property type="match status" value="1"/>
</dbReference>
<dbReference type="Gene3D" id="3.40.605.10">
    <property type="entry name" value="Aldehyde Dehydrogenase, Chain A, domain 1"/>
    <property type="match status" value="1"/>
</dbReference>